<dbReference type="Gene3D" id="1.20.1050.10">
    <property type="match status" value="1"/>
</dbReference>
<dbReference type="InterPro" id="IPR010987">
    <property type="entry name" value="Glutathione-S-Trfase_C-like"/>
</dbReference>
<dbReference type="OrthoDB" id="410118at2759"/>
<dbReference type="SUPFAM" id="SSF47616">
    <property type="entry name" value="GST C-terminal domain-like"/>
    <property type="match status" value="1"/>
</dbReference>
<gene>
    <name evidence="3" type="ORF">SteCoe_21503</name>
</gene>
<dbReference type="PANTHER" id="PTHR43986">
    <property type="entry name" value="ELONGATION FACTOR 1-GAMMA"/>
    <property type="match status" value="1"/>
</dbReference>
<dbReference type="InterPro" id="IPR036282">
    <property type="entry name" value="Glutathione-S-Trfase_C_sf"/>
</dbReference>
<organism evidence="3 4">
    <name type="scientific">Stentor coeruleus</name>
    <dbReference type="NCBI Taxonomy" id="5963"/>
    <lineage>
        <taxon>Eukaryota</taxon>
        <taxon>Sar</taxon>
        <taxon>Alveolata</taxon>
        <taxon>Ciliophora</taxon>
        <taxon>Postciliodesmatophora</taxon>
        <taxon>Heterotrichea</taxon>
        <taxon>Heterotrichida</taxon>
        <taxon>Stentoridae</taxon>
        <taxon>Stentor</taxon>
    </lineage>
</organism>
<accession>A0A1R2BPI0</accession>
<dbReference type="InterPro" id="IPR004046">
    <property type="entry name" value="GST_C"/>
</dbReference>
<dbReference type="Pfam" id="PF00043">
    <property type="entry name" value="GST_C"/>
    <property type="match status" value="1"/>
</dbReference>
<name>A0A1R2BPI0_9CILI</name>
<keyword evidence="4" id="KW-1185">Reference proteome</keyword>
<evidence type="ECO:0000259" key="2">
    <source>
        <dbReference type="PROSITE" id="PS50405"/>
    </source>
</evidence>
<evidence type="ECO:0000313" key="3">
    <source>
        <dbReference type="EMBL" id="OMJ78626.1"/>
    </source>
</evidence>
<dbReference type="GO" id="GO:0005634">
    <property type="term" value="C:nucleus"/>
    <property type="evidence" value="ECO:0007669"/>
    <property type="project" value="TreeGrafter"/>
</dbReference>
<dbReference type="GO" id="GO:0005737">
    <property type="term" value="C:cytoplasm"/>
    <property type="evidence" value="ECO:0007669"/>
    <property type="project" value="TreeGrafter"/>
</dbReference>
<dbReference type="PANTHER" id="PTHR43986:SF1">
    <property type="entry name" value="ELONGATION FACTOR 1-GAMMA"/>
    <property type="match status" value="1"/>
</dbReference>
<reference evidence="3 4" key="1">
    <citation type="submission" date="2016-11" db="EMBL/GenBank/DDBJ databases">
        <title>The macronuclear genome of Stentor coeruleus: a giant cell with tiny introns.</title>
        <authorList>
            <person name="Slabodnick M."/>
            <person name="Ruby J.G."/>
            <person name="Reiff S.B."/>
            <person name="Swart E.C."/>
            <person name="Gosai S."/>
            <person name="Prabakaran S."/>
            <person name="Witkowska E."/>
            <person name="Larue G.E."/>
            <person name="Fisher S."/>
            <person name="Freeman R.M."/>
            <person name="Gunawardena J."/>
            <person name="Chu W."/>
            <person name="Stover N.A."/>
            <person name="Gregory B.D."/>
            <person name="Nowacki M."/>
            <person name="Derisi J."/>
            <person name="Roy S.W."/>
            <person name="Marshall W.F."/>
            <person name="Sood P."/>
        </authorList>
    </citation>
    <scope>NUCLEOTIDE SEQUENCE [LARGE SCALE GENOMIC DNA]</scope>
    <source>
        <strain evidence="3">WM001</strain>
    </source>
</reference>
<feature type="compositionally biased region" description="Low complexity" evidence="1">
    <location>
        <begin position="214"/>
        <end position="226"/>
    </location>
</feature>
<dbReference type="InterPro" id="IPR050802">
    <property type="entry name" value="EF-GSTs"/>
</dbReference>
<evidence type="ECO:0000313" key="4">
    <source>
        <dbReference type="Proteomes" id="UP000187209"/>
    </source>
</evidence>
<sequence>MEKPKFWSVAEDIDSAKIEIVAKLAGVEVEKLVAKSTGKPGESARPSLDLSNGVVIKDVHAALIYLSTFAPVLYPQDSQVLIDSWLEVTETQYKPAITIWVYPYLKKHTYNDNLILAASKDTKGLIKELDGSLKKSTFLCGDFISIADISLASELAWPFKLLIDENTRKGYKSVIEWLGRVYSNEHFKSLWGDFVLCEKIADLPKEEEKTGPVKTQKAQGKPQQGQPKKKTPKEEVKIDKEAQEKKQRERQEKKERDAKAKLEAEEKKKKEEAEKKTQDAPKDDTAEVKSCPEPAKE</sequence>
<dbReference type="GO" id="GO:0006414">
    <property type="term" value="P:translational elongation"/>
    <property type="evidence" value="ECO:0007669"/>
    <property type="project" value="TreeGrafter"/>
</dbReference>
<dbReference type="Proteomes" id="UP000187209">
    <property type="component" value="Unassembled WGS sequence"/>
</dbReference>
<evidence type="ECO:0000256" key="1">
    <source>
        <dbReference type="SAM" id="MobiDB-lite"/>
    </source>
</evidence>
<comment type="caution">
    <text evidence="3">The sequence shown here is derived from an EMBL/GenBank/DDBJ whole genome shotgun (WGS) entry which is preliminary data.</text>
</comment>
<proteinExistence type="predicted"/>
<dbReference type="AlphaFoldDB" id="A0A1R2BPI0"/>
<feature type="compositionally biased region" description="Basic and acidic residues" evidence="1">
    <location>
        <begin position="232"/>
        <end position="287"/>
    </location>
</feature>
<dbReference type="EMBL" id="MPUH01000512">
    <property type="protein sequence ID" value="OMJ78626.1"/>
    <property type="molecule type" value="Genomic_DNA"/>
</dbReference>
<protein>
    <recommendedName>
        <fullName evidence="2">GST C-terminal domain-containing protein</fullName>
    </recommendedName>
</protein>
<feature type="domain" description="GST C-terminal" evidence="2">
    <location>
        <begin position="75"/>
        <end position="213"/>
    </location>
</feature>
<feature type="region of interest" description="Disordered" evidence="1">
    <location>
        <begin position="206"/>
        <end position="297"/>
    </location>
</feature>
<dbReference type="PROSITE" id="PS50405">
    <property type="entry name" value="GST_CTER"/>
    <property type="match status" value="1"/>
</dbReference>